<feature type="compositionally biased region" description="Basic and acidic residues" evidence="1">
    <location>
        <begin position="61"/>
        <end position="74"/>
    </location>
</feature>
<feature type="compositionally biased region" description="Basic and acidic residues" evidence="1">
    <location>
        <begin position="226"/>
        <end position="250"/>
    </location>
</feature>
<organism evidence="2 3">
    <name type="scientific">Russula ochroleuca</name>
    <dbReference type="NCBI Taxonomy" id="152965"/>
    <lineage>
        <taxon>Eukaryota</taxon>
        <taxon>Fungi</taxon>
        <taxon>Dikarya</taxon>
        <taxon>Basidiomycota</taxon>
        <taxon>Agaricomycotina</taxon>
        <taxon>Agaricomycetes</taxon>
        <taxon>Russulales</taxon>
        <taxon>Russulaceae</taxon>
        <taxon>Russula</taxon>
    </lineage>
</organism>
<accession>A0A9P5MU38</accession>
<evidence type="ECO:0000313" key="2">
    <source>
        <dbReference type="EMBL" id="KAF8478678.1"/>
    </source>
</evidence>
<reference evidence="2" key="2">
    <citation type="journal article" date="2020" name="Nat. Commun.">
        <title>Large-scale genome sequencing of mycorrhizal fungi provides insights into the early evolution of symbiotic traits.</title>
        <authorList>
            <person name="Miyauchi S."/>
            <person name="Kiss E."/>
            <person name="Kuo A."/>
            <person name="Drula E."/>
            <person name="Kohler A."/>
            <person name="Sanchez-Garcia M."/>
            <person name="Morin E."/>
            <person name="Andreopoulos B."/>
            <person name="Barry K.W."/>
            <person name="Bonito G."/>
            <person name="Buee M."/>
            <person name="Carver A."/>
            <person name="Chen C."/>
            <person name="Cichocki N."/>
            <person name="Clum A."/>
            <person name="Culley D."/>
            <person name="Crous P.W."/>
            <person name="Fauchery L."/>
            <person name="Girlanda M."/>
            <person name="Hayes R.D."/>
            <person name="Keri Z."/>
            <person name="LaButti K."/>
            <person name="Lipzen A."/>
            <person name="Lombard V."/>
            <person name="Magnuson J."/>
            <person name="Maillard F."/>
            <person name="Murat C."/>
            <person name="Nolan M."/>
            <person name="Ohm R.A."/>
            <person name="Pangilinan J."/>
            <person name="Pereira M.F."/>
            <person name="Perotto S."/>
            <person name="Peter M."/>
            <person name="Pfister S."/>
            <person name="Riley R."/>
            <person name="Sitrit Y."/>
            <person name="Stielow J.B."/>
            <person name="Szollosi G."/>
            <person name="Zifcakova L."/>
            <person name="Stursova M."/>
            <person name="Spatafora J.W."/>
            <person name="Tedersoo L."/>
            <person name="Vaario L.M."/>
            <person name="Yamada A."/>
            <person name="Yan M."/>
            <person name="Wang P."/>
            <person name="Xu J."/>
            <person name="Bruns T."/>
            <person name="Baldrian P."/>
            <person name="Vilgalys R."/>
            <person name="Dunand C."/>
            <person name="Henrissat B."/>
            <person name="Grigoriev I.V."/>
            <person name="Hibbett D."/>
            <person name="Nagy L.G."/>
            <person name="Martin F.M."/>
        </authorList>
    </citation>
    <scope>NUCLEOTIDE SEQUENCE</scope>
    <source>
        <strain evidence="2">Prilba</strain>
    </source>
</reference>
<feature type="compositionally biased region" description="Polar residues" evidence="1">
    <location>
        <begin position="194"/>
        <end position="204"/>
    </location>
</feature>
<evidence type="ECO:0000256" key="1">
    <source>
        <dbReference type="SAM" id="MobiDB-lite"/>
    </source>
</evidence>
<dbReference type="OrthoDB" id="3362703at2759"/>
<feature type="compositionally biased region" description="Basic residues" evidence="1">
    <location>
        <begin position="132"/>
        <end position="144"/>
    </location>
</feature>
<keyword evidence="3" id="KW-1185">Reference proteome</keyword>
<feature type="compositionally biased region" description="Basic and acidic residues" evidence="1">
    <location>
        <begin position="81"/>
        <end position="96"/>
    </location>
</feature>
<name>A0A9P5MU38_9AGAM</name>
<protein>
    <submittedName>
        <fullName evidence="2">Uncharacterized protein</fullName>
    </submittedName>
</protein>
<feature type="compositionally biased region" description="Basic and acidic residues" evidence="1">
    <location>
        <begin position="291"/>
        <end position="317"/>
    </location>
</feature>
<proteinExistence type="predicted"/>
<comment type="caution">
    <text evidence="2">The sequence shown here is derived from an EMBL/GenBank/DDBJ whole genome shotgun (WGS) entry which is preliminary data.</text>
</comment>
<reference evidence="2" key="1">
    <citation type="submission" date="2019-10" db="EMBL/GenBank/DDBJ databases">
        <authorList>
            <consortium name="DOE Joint Genome Institute"/>
            <person name="Kuo A."/>
            <person name="Miyauchi S."/>
            <person name="Kiss E."/>
            <person name="Drula E."/>
            <person name="Kohler A."/>
            <person name="Sanchez-Garcia M."/>
            <person name="Andreopoulos B."/>
            <person name="Barry K.W."/>
            <person name="Bonito G."/>
            <person name="Buee M."/>
            <person name="Carver A."/>
            <person name="Chen C."/>
            <person name="Cichocki N."/>
            <person name="Clum A."/>
            <person name="Culley D."/>
            <person name="Crous P.W."/>
            <person name="Fauchery L."/>
            <person name="Girlanda M."/>
            <person name="Hayes R."/>
            <person name="Keri Z."/>
            <person name="LaButti K."/>
            <person name="Lipzen A."/>
            <person name="Lombard V."/>
            <person name="Magnuson J."/>
            <person name="Maillard F."/>
            <person name="Morin E."/>
            <person name="Murat C."/>
            <person name="Nolan M."/>
            <person name="Ohm R."/>
            <person name="Pangilinan J."/>
            <person name="Pereira M."/>
            <person name="Perotto S."/>
            <person name="Peter M."/>
            <person name="Riley R."/>
            <person name="Sitrit Y."/>
            <person name="Stielow B."/>
            <person name="Szollosi G."/>
            <person name="Zifcakova L."/>
            <person name="Stursova M."/>
            <person name="Spatafora J.W."/>
            <person name="Tedersoo L."/>
            <person name="Vaario L.-M."/>
            <person name="Yamada A."/>
            <person name="Yan M."/>
            <person name="Wang P."/>
            <person name="Xu J."/>
            <person name="Bruns T."/>
            <person name="Baldrian P."/>
            <person name="Vilgalys R."/>
            <person name="Henrissat B."/>
            <person name="Grigoriev I.V."/>
            <person name="Hibbett D."/>
            <person name="Nagy L.G."/>
            <person name="Martin F.M."/>
        </authorList>
    </citation>
    <scope>NUCLEOTIDE SEQUENCE</scope>
    <source>
        <strain evidence="2">Prilba</strain>
    </source>
</reference>
<gene>
    <name evidence="2" type="ORF">DFH94DRAFT_751436</name>
</gene>
<evidence type="ECO:0000313" key="3">
    <source>
        <dbReference type="Proteomes" id="UP000759537"/>
    </source>
</evidence>
<dbReference type="AlphaFoldDB" id="A0A9P5MU38"/>
<feature type="compositionally biased region" description="Polar residues" evidence="1">
    <location>
        <begin position="149"/>
        <end position="158"/>
    </location>
</feature>
<feature type="region of interest" description="Disordered" evidence="1">
    <location>
        <begin position="1"/>
        <end position="250"/>
    </location>
</feature>
<sequence>MNSLASESSTVRRKNRRRVTTDSEEDDYEPSPPRAETKPKRRPILKVKGPVEREEDASTQVERKPPPTKARDRNQSGAPKRPRDEALSPDEPEGKVDVAAPQDAESSANAAISATLPDAAKEESTSVTLPPFKKKRLPPIKKNKPGTVPPTSGTSSQSTAGKPGPKPPEAKGGTGFAPEGSVDTLSALKRPKRVNNQQEVNLNDRSVYESLFKHSGGSTPRAGLNPKEKEERRRELDRMREEDRARRAADAEEVFDLRAQHDKISSFVERLQARRSAALWPNILAVAFRQERERDERRREQERARQVEIAAKEKETGDVPVTG</sequence>
<dbReference type="Proteomes" id="UP000759537">
    <property type="component" value="Unassembled WGS sequence"/>
</dbReference>
<dbReference type="EMBL" id="WHVB01000011">
    <property type="protein sequence ID" value="KAF8478678.1"/>
    <property type="molecule type" value="Genomic_DNA"/>
</dbReference>
<feature type="region of interest" description="Disordered" evidence="1">
    <location>
        <begin position="291"/>
        <end position="323"/>
    </location>
</feature>